<protein>
    <submittedName>
        <fullName evidence="2">Uncharacterized protein</fullName>
    </submittedName>
</protein>
<dbReference type="EMBL" id="KE345284">
    <property type="protein sequence ID" value="EXB98158.1"/>
    <property type="molecule type" value="Genomic_DNA"/>
</dbReference>
<feature type="region of interest" description="Disordered" evidence="1">
    <location>
        <begin position="42"/>
        <end position="61"/>
    </location>
</feature>
<accession>W9RMV0</accession>
<proteinExistence type="predicted"/>
<reference evidence="3" key="1">
    <citation type="submission" date="2013-01" db="EMBL/GenBank/DDBJ databases">
        <title>Draft Genome Sequence of a Mulberry Tree, Morus notabilis C.K. Schneid.</title>
        <authorList>
            <person name="He N."/>
            <person name="Zhao S."/>
        </authorList>
    </citation>
    <scope>NUCLEOTIDE SEQUENCE</scope>
</reference>
<evidence type="ECO:0000313" key="2">
    <source>
        <dbReference type="EMBL" id="EXB98158.1"/>
    </source>
</evidence>
<sequence>MHEYGHILKGSILNVALNMLMKKAVTRKNSIKANKLAIELRNLKSPTSERKGMGKGKEEYK</sequence>
<evidence type="ECO:0000313" key="3">
    <source>
        <dbReference type="Proteomes" id="UP000030645"/>
    </source>
</evidence>
<dbReference type="AlphaFoldDB" id="W9RMV0"/>
<name>W9RMV0_9ROSA</name>
<gene>
    <name evidence="2" type="ORF">L484_008138</name>
</gene>
<evidence type="ECO:0000256" key="1">
    <source>
        <dbReference type="SAM" id="MobiDB-lite"/>
    </source>
</evidence>
<organism evidence="2 3">
    <name type="scientific">Morus notabilis</name>
    <dbReference type="NCBI Taxonomy" id="981085"/>
    <lineage>
        <taxon>Eukaryota</taxon>
        <taxon>Viridiplantae</taxon>
        <taxon>Streptophyta</taxon>
        <taxon>Embryophyta</taxon>
        <taxon>Tracheophyta</taxon>
        <taxon>Spermatophyta</taxon>
        <taxon>Magnoliopsida</taxon>
        <taxon>eudicotyledons</taxon>
        <taxon>Gunneridae</taxon>
        <taxon>Pentapetalae</taxon>
        <taxon>rosids</taxon>
        <taxon>fabids</taxon>
        <taxon>Rosales</taxon>
        <taxon>Moraceae</taxon>
        <taxon>Moreae</taxon>
        <taxon>Morus</taxon>
    </lineage>
</organism>
<keyword evidence="3" id="KW-1185">Reference proteome</keyword>
<feature type="compositionally biased region" description="Basic and acidic residues" evidence="1">
    <location>
        <begin position="47"/>
        <end position="61"/>
    </location>
</feature>
<dbReference type="Proteomes" id="UP000030645">
    <property type="component" value="Unassembled WGS sequence"/>
</dbReference>